<accession>A0AAD9M407</accession>
<name>A0AAD9M407_9PEZI</name>
<dbReference type="AlphaFoldDB" id="A0AAD9M407"/>
<evidence type="ECO:0000313" key="2">
    <source>
        <dbReference type="Proteomes" id="UP001232148"/>
    </source>
</evidence>
<sequence length="194" mass="20802">MVDTYTVNLDNQSGNDVHFVSVRVLADKKAGPGERAVVEIRNEYFAIIGMSSAGSGVSVSSGDARPVVLGSRNDLGAVIAGTTVKTVSHGDGFGFSQDPQTSSGDVGAFVLETDDNFRYVDAKEIYRLFVPEPNQTYQIKPVFYLTTGNFPVETASDREKLPRNNVLALDLGHGTLDGVKNAVFNEHGHLVLAP</sequence>
<protein>
    <submittedName>
        <fullName evidence="1">Uncharacterized protein</fullName>
    </submittedName>
</protein>
<reference evidence="1" key="1">
    <citation type="submission" date="2021-06" db="EMBL/GenBank/DDBJ databases">
        <title>Comparative genomics, transcriptomics and evolutionary studies reveal genomic signatures of adaptation to plant cell wall in hemibiotrophic fungi.</title>
        <authorList>
            <consortium name="DOE Joint Genome Institute"/>
            <person name="Baroncelli R."/>
            <person name="Diaz J.F."/>
            <person name="Benocci T."/>
            <person name="Peng M."/>
            <person name="Battaglia E."/>
            <person name="Haridas S."/>
            <person name="Andreopoulos W."/>
            <person name="Labutti K."/>
            <person name="Pangilinan J."/>
            <person name="Floch G.L."/>
            <person name="Makela M.R."/>
            <person name="Henrissat B."/>
            <person name="Grigoriev I.V."/>
            <person name="Crouch J.A."/>
            <person name="De Vries R.P."/>
            <person name="Sukno S.A."/>
            <person name="Thon M.R."/>
        </authorList>
    </citation>
    <scope>NUCLEOTIDE SEQUENCE</scope>
    <source>
        <strain evidence="1">MAFF235873</strain>
    </source>
</reference>
<gene>
    <name evidence="1" type="ORF">LX32DRAFT_679585</name>
</gene>
<keyword evidence="2" id="KW-1185">Reference proteome</keyword>
<dbReference type="EMBL" id="MU842820">
    <property type="protein sequence ID" value="KAK2033596.1"/>
    <property type="molecule type" value="Genomic_DNA"/>
</dbReference>
<organism evidence="1 2">
    <name type="scientific">Colletotrichum zoysiae</name>
    <dbReference type="NCBI Taxonomy" id="1216348"/>
    <lineage>
        <taxon>Eukaryota</taxon>
        <taxon>Fungi</taxon>
        <taxon>Dikarya</taxon>
        <taxon>Ascomycota</taxon>
        <taxon>Pezizomycotina</taxon>
        <taxon>Sordariomycetes</taxon>
        <taxon>Hypocreomycetidae</taxon>
        <taxon>Glomerellales</taxon>
        <taxon>Glomerellaceae</taxon>
        <taxon>Colletotrichum</taxon>
        <taxon>Colletotrichum graminicola species complex</taxon>
    </lineage>
</organism>
<evidence type="ECO:0000313" key="1">
    <source>
        <dbReference type="EMBL" id="KAK2033596.1"/>
    </source>
</evidence>
<dbReference type="Proteomes" id="UP001232148">
    <property type="component" value="Unassembled WGS sequence"/>
</dbReference>
<proteinExistence type="predicted"/>
<comment type="caution">
    <text evidence="1">The sequence shown here is derived from an EMBL/GenBank/DDBJ whole genome shotgun (WGS) entry which is preliminary data.</text>
</comment>